<evidence type="ECO:0000313" key="6">
    <source>
        <dbReference type="Proteomes" id="UP001524547"/>
    </source>
</evidence>
<dbReference type="SMART" id="SM00345">
    <property type="entry name" value="HTH_GNTR"/>
    <property type="match status" value="1"/>
</dbReference>
<gene>
    <name evidence="5" type="ORF">NFI88_05630</name>
</gene>
<keyword evidence="3" id="KW-0804">Transcription</keyword>
<dbReference type="PROSITE" id="PS50949">
    <property type="entry name" value="HTH_GNTR"/>
    <property type="match status" value="1"/>
</dbReference>
<dbReference type="InterPro" id="IPR036390">
    <property type="entry name" value="WH_DNA-bd_sf"/>
</dbReference>
<organism evidence="5 6">
    <name type="scientific">Rhizosaccharibacter radicis</name>
    <dbReference type="NCBI Taxonomy" id="2782605"/>
    <lineage>
        <taxon>Bacteria</taxon>
        <taxon>Pseudomonadati</taxon>
        <taxon>Pseudomonadota</taxon>
        <taxon>Alphaproteobacteria</taxon>
        <taxon>Acetobacterales</taxon>
        <taxon>Acetobacteraceae</taxon>
        <taxon>Rhizosaccharibacter</taxon>
    </lineage>
</organism>
<name>A0ABT1VVF2_9PROT</name>
<keyword evidence="2" id="KW-0238">DNA-binding</keyword>
<keyword evidence="1" id="KW-0805">Transcription regulation</keyword>
<dbReference type="InterPro" id="IPR011711">
    <property type="entry name" value="GntR_C"/>
</dbReference>
<dbReference type="RefSeq" id="WP_422919053.1">
    <property type="nucleotide sequence ID" value="NZ_JAMZEJ010000003.1"/>
</dbReference>
<dbReference type="InterPro" id="IPR000524">
    <property type="entry name" value="Tscrpt_reg_HTH_GntR"/>
</dbReference>
<keyword evidence="6" id="KW-1185">Reference proteome</keyword>
<dbReference type="PANTHER" id="PTHR43537">
    <property type="entry name" value="TRANSCRIPTIONAL REGULATOR, GNTR FAMILY"/>
    <property type="match status" value="1"/>
</dbReference>
<protein>
    <submittedName>
        <fullName evidence="5">GntR family transcriptional regulator</fullName>
    </submittedName>
</protein>
<dbReference type="Proteomes" id="UP001524547">
    <property type="component" value="Unassembled WGS sequence"/>
</dbReference>
<dbReference type="PANTHER" id="PTHR43537:SF39">
    <property type="entry name" value="HTH-TYPE TRANSCRIPTIONAL REGULATOR MCBR"/>
    <property type="match status" value="1"/>
</dbReference>
<dbReference type="SUPFAM" id="SSF48008">
    <property type="entry name" value="GntR ligand-binding domain-like"/>
    <property type="match status" value="1"/>
</dbReference>
<dbReference type="Gene3D" id="1.20.120.530">
    <property type="entry name" value="GntR ligand-binding domain-like"/>
    <property type="match status" value="1"/>
</dbReference>
<comment type="caution">
    <text evidence="5">The sequence shown here is derived from an EMBL/GenBank/DDBJ whole genome shotgun (WGS) entry which is preliminary data.</text>
</comment>
<proteinExistence type="predicted"/>
<dbReference type="InterPro" id="IPR036388">
    <property type="entry name" value="WH-like_DNA-bd_sf"/>
</dbReference>
<evidence type="ECO:0000256" key="2">
    <source>
        <dbReference type="ARBA" id="ARBA00023125"/>
    </source>
</evidence>
<evidence type="ECO:0000259" key="4">
    <source>
        <dbReference type="PROSITE" id="PS50949"/>
    </source>
</evidence>
<dbReference type="Pfam" id="PF00392">
    <property type="entry name" value="GntR"/>
    <property type="match status" value="1"/>
</dbReference>
<reference evidence="5 6" key="1">
    <citation type="submission" date="2022-06" db="EMBL/GenBank/DDBJ databases">
        <title>Rhizosaccharibacter gen. nov. sp. nov. KSS12, endophytic bacteria isolated from sugarcane.</title>
        <authorList>
            <person name="Pitiwittayakul N."/>
        </authorList>
    </citation>
    <scope>NUCLEOTIDE SEQUENCE [LARGE SCALE GENOMIC DNA]</scope>
    <source>
        <strain evidence="5 6">KSS12</strain>
    </source>
</reference>
<evidence type="ECO:0000256" key="3">
    <source>
        <dbReference type="ARBA" id="ARBA00023163"/>
    </source>
</evidence>
<dbReference type="Pfam" id="PF07729">
    <property type="entry name" value="FCD"/>
    <property type="match status" value="1"/>
</dbReference>
<evidence type="ECO:0000256" key="1">
    <source>
        <dbReference type="ARBA" id="ARBA00023015"/>
    </source>
</evidence>
<feature type="domain" description="HTH gntR-type" evidence="4">
    <location>
        <begin position="25"/>
        <end position="91"/>
    </location>
</feature>
<evidence type="ECO:0000313" key="5">
    <source>
        <dbReference type="EMBL" id="MCQ8240323.1"/>
    </source>
</evidence>
<dbReference type="SMART" id="SM00895">
    <property type="entry name" value="FCD"/>
    <property type="match status" value="1"/>
</dbReference>
<dbReference type="Gene3D" id="1.10.10.10">
    <property type="entry name" value="Winged helix-like DNA-binding domain superfamily/Winged helix DNA-binding domain"/>
    <property type="match status" value="1"/>
</dbReference>
<dbReference type="EMBL" id="JAMZEJ010000003">
    <property type="protein sequence ID" value="MCQ8240323.1"/>
    <property type="molecule type" value="Genomic_DNA"/>
</dbReference>
<sequence>MLSSPPAVQNGPPDGAVVLCDGERESLSQRAYKAIRGRLVSSMLRPGHKLVLRPLAAELGLSPTPVREALLRLVSENALELDDRGTAIVPILSHADFTELCGVRGDLELRAAAAAAERALPHEIDELERLNLRCLEAFRSGDKLTMLDNNTSFHRTVCQLARTRLVQRMLEGLWMRLGPAYALSADLAMPVIPAPEHHPHTLLINALRARDVEAARRAAQQDIDISDTWLGAALAEET</sequence>
<dbReference type="SUPFAM" id="SSF46785">
    <property type="entry name" value="Winged helix' DNA-binding domain"/>
    <property type="match status" value="1"/>
</dbReference>
<dbReference type="InterPro" id="IPR008920">
    <property type="entry name" value="TF_FadR/GntR_C"/>
</dbReference>
<accession>A0ABT1VVF2</accession>